<evidence type="ECO:0000256" key="2">
    <source>
        <dbReference type="ARBA" id="ARBA00022737"/>
    </source>
</evidence>
<dbReference type="GO" id="GO:0061630">
    <property type="term" value="F:ubiquitin protein ligase activity"/>
    <property type="evidence" value="ECO:0007669"/>
    <property type="project" value="UniProtKB-EC"/>
</dbReference>
<dbReference type="InterPro" id="IPR029487">
    <property type="entry name" value="NEL_dom"/>
</dbReference>
<keyword evidence="4" id="KW-0964">Secreted</keyword>
<sequence>MTRLLQIGAYDHRIDELVLRGRQVFRHTRLESIAAKKVPTLRFADEIEVHLAFQVKLNEVLQLGSAVRDMRFFDVSGVTESDLAGAMTEVQTQENEQFSAWLACWSPWGSMLKRHDFEKYSAVQNALYREEELHLNGEVNDMLRAVGLENDMDARVGAGKVAMEAIERRLKIPLTMDFLANQGKIHLLDPVWNTSMDA</sequence>
<keyword evidence="2" id="KW-0677">Repeat</keyword>
<dbReference type="EC" id="2.3.2.27" evidence="6"/>
<dbReference type="PANTHER" id="PTHR47114:SF2">
    <property type="entry name" value="OLIGODENDROCYTE-MYELIN GLYCOPROTEIN"/>
    <property type="match status" value="1"/>
</dbReference>
<evidence type="ECO:0000256" key="4">
    <source>
        <dbReference type="PROSITE-ProRule" id="PRU01398"/>
    </source>
</evidence>
<name>A0A6S7BX55_9BURK</name>
<proteinExistence type="inferred from homology"/>
<dbReference type="AlphaFoldDB" id="A0A6S7BX55"/>
<dbReference type="GO" id="GO:0005576">
    <property type="term" value="C:extracellular region"/>
    <property type="evidence" value="ECO:0007669"/>
    <property type="project" value="UniProtKB-UniRule"/>
</dbReference>
<evidence type="ECO:0000259" key="5">
    <source>
        <dbReference type="PROSITE" id="PS52053"/>
    </source>
</evidence>
<keyword evidence="3 4" id="KW-0833">Ubl conjugation pathway</keyword>
<accession>A0A6S7BX55</accession>
<dbReference type="GO" id="GO:0016567">
    <property type="term" value="P:protein ubiquitination"/>
    <property type="evidence" value="ECO:0007669"/>
    <property type="project" value="InterPro"/>
</dbReference>
<comment type="caution">
    <text evidence="4">Lacks conserved residue(s) required for the propagation of feature annotation.</text>
</comment>
<evidence type="ECO:0000313" key="6">
    <source>
        <dbReference type="EMBL" id="CAB3796520.1"/>
    </source>
</evidence>
<organism evidence="6 7">
    <name type="scientific">Pararobbsia alpina</name>
    <dbReference type="NCBI Taxonomy" id="621374"/>
    <lineage>
        <taxon>Bacteria</taxon>
        <taxon>Pseudomonadati</taxon>
        <taxon>Pseudomonadota</taxon>
        <taxon>Betaproteobacteria</taxon>
        <taxon>Burkholderiales</taxon>
        <taxon>Burkholderiaceae</taxon>
        <taxon>Pararobbsia</taxon>
    </lineage>
</organism>
<feature type="domain" description="NEL" evidence="5">
    <location>
        <begin position="1"/>
        <end position="194"/>
    </location>
</feature>
<evidence type="ECO:0000313" key="7">
    <source>
        <dbReference type="Proteomes" id="UP000494115"/>
    </source>
</evidence>
<keyword evidence="4" id="KW-1035">Host cytoplasm</keyword>
<dbReference type="PANTHER" id="PTHR47114">
    <property type="match status" value="1"/>
</dbReference>
<dbReference type="Gene3D" id="1.20.58.360">
    <property type="entry name" value="Shigella T3SS effector IpaH defines"/>
    <property type="match status" value="1"/>
</dbReference>
<gene>
    <name evidence="6" type="ORF">LMG28138_04091</name>
</gene>
<dbReference type="Proteomes" id="UP000494115">
    <property type="component" value="Unassembled WGS sequence"/>
</dbReference>
<protein>
    <submittedName>
        <fullName evidence="6">Putative E3 ubiquitin-protein ligase ipaH7.8</fullName>
        <ecNumber evidence="6">2.3.2.27</ecNumber>
    </submittedName>
</protein>
<keyword evidence="6" id="KW-0808">Transferase</keyword>
<dbReference type="EMBL" id="CADIKM010000024">
    <property type="protein sequence ID" value="CAB3796520.1"/>
    <property type="molecule type" value="Genomic_DNA"/>
</dbReference>
<evidence type="ECO:0000256" key="3">
    <source>
        <dbReference type="ARBA" id="ARBA00022786"/>
    </source>
</evidence>
<evidence type="ECO:0000256" key="1">
    <source>
        <dbReference type="ARBA" id="ARBA00022614"/>
    </source>
</evidence>
<keyword evidence="6" id="KW-0012">Acyltransferase</keyword>
<dbReference type="PROSITE" id="PS52053">
    <property type="entry name" value="NEL"/>
    <property type="match status" value="1"/>
</dbReference>
<reference evidence="6 7" key="1">
    <citation type="submission" date="2020-04" db="EMBL/GenBank/DDBJ databases">
        <authorList>
            <person name="De Canck E."/>
        </authorList>
    </citation>
    <scope>NUCLEOTIDE SEQUENCE [LARGE SCALE GENOMIC DNA]</scope>
    <source>
        <strain evidence="6 7">LMG 28138</strain>
    </source>
</reference>
<keyword evidence="7" id="KW-1185">Reference proteome</keyword>
<dbReference type="Gene3D" id="1.20.58.90">
    <property type="match status" value="1"/>
</dbReference>
<keyword evidence="1" id="KW-0433">Leucine-rich repeat</keyword>
<dbReference type="InterPro" id="IPR051071">
    <property type="entry name" value="LRR-bact_E3_ubiq_ligases"/>
</dbReference>
<dbReference type="Pfam" id="PF14496">
    <property type="entry name" value="NEL"/>
    <property type="match status" value="1"/>
</dbReference>
<comment type="similarity">
    <text evidence="4">Belongs to the LRR-containing bacterial E3 ligase family.</text>
</comment>